<dbReference type="OrthoDB" id="853672at2"/>
<feature type="transmembrane region" description="Helical" evidence="1">
    <location>
        <begin position="39"/>
        <end position="55"/>
    </location>
</feature>
<dbReference type="AlphaFoldDB" id="A0A521BYI8"/>
<keyword evidence="1" id="KW-0472">Membrane</keyword>
<dbReference type="Proteomes" id="UP000317557">
    <property type="component" value="Unassembled WGS sequence"/>
</dbReference>
<accession>A0A521BYI8</accession>
<keyword evidence="1" id="KW-1133">Transmembrane helix</keyword>
<feature type="transmembrane region" description="Helical" evidence="1">
    <location>
        <begin position="114"/>
        <end position="134"/>
    </location>
</feature>
<dbReference type="RefSeq" id="WP_142453625.1">
    <property type="nucleotide sequence ID" value="NZ_FXTP01000004.1"/>
</dbReference>
<evidence type="ECO:0000313" key="2">
    <source>
        <dbReference type="EMBL" id="SMO52214.1"/>
    </source>
</evidence>
<sequence>MNAAHLHLIVNHIPIFTTLIGILILAWGMYKKEVSIRNIAFVLFIVGAASSYLAIETGESAEDIVEEVASVSHDTIHDHEEAAEISLWFAVVMGFLSIGALASRKLKLRFETGLNIAILLTALITLGLLTYTAYEGGKIRHSEAYTEVVQTSDE</sequence>
<evidence type="ECO:0008006" key="4">
    <source>
        <dbReference type="Google" id="ProtNLM"/>
    </source>
</evidence>
<evidence type="ECO:0000256" key="1">
    <source>
        <dbReference type="SAM" id="Phobius"/>
    </source>
</evidence>
<dbReference type="EMBL" id="FXTP01000004">
    <property type="protein sequence ID" value="SMO52214.1"/>
    <property type="molecule type" value="Genomic_DNA"/>
</dbReference>
<feature type="transmembrane region" description="Helical" evidence="1">
    <location>
        <begin position="6"/>
        <end position="27"/>
    </location>
</feature>
<reference evidence="2 3" key="1">
    <citation type="submission" date="2017-05" db="EMBL/GenBank/DDBJ databases">
        <authorList>
            <person name="Varghese N."/>
            <person name="Submissions S."/>
        </authorList>
    </citation>
    <scope>NUCLEOTIDE SEQUENCE [LARGE SCALE GENOMIC DNA]</scope>
    <source>
        <strain evidence="2 3">DSM 21985</strain>
    </source>
</reference>
<gene>
    <name evidence="2" type="ORF">SAMN06265219_1044</name>
</gene>
<feature type="transmembrane region" description="Helical" evidence="1">
    <location>
        <begin position="85"/>
        <end position="102"/>
    </location>
</feature>
<name>A0A521BYI8_9BACT</name>
<keyword evidence="1" id="KW-0812">Transmembrane</keyword>
<proteinExistence type="predicted"/>
<protein>
    <recommendedName>
        <fullName evidence="4">DUF2231 domain-containing protein</fullName>
    </recommendedName>
</protein>
<keyword evidence="3" id="KW-1185">Reference proteome</keyword>
<organism evidence="2 3">
    <name type="scientific">Gracilimonas mengyeensis</name>
    <dbReference type="NCBI Taxonomy" id="1302730"/>
    <lineage>
        <taxon>Bacteria</taxon>
        <taxon>Pseudomonadati</taxon>
        <taxon>Balneolota</taxon>
        <taxon>Balneolia</taxon>
        <taxon>Balneolales</taxon>
        <taxon>Balneolaceae</taxon>
        <taxon>Gracilimonas</taxon>
    </lineage>
</organism>
<evidence type="ECO:0000313" key="3">
    <source>
        <dbReference type="Proteomes" id="UP000317557"/>
    </source>
</evidence>